<evidence type="ECO:0000313" key="2">
    <source>
        <dbReference type="Proteomes" id="UP000504636"/>
    </source>
</evidence>
<accession>A0A6A6Z5V5</accession>
<dbReference type="Proteomes" id="UP000504636">
    <property type="component" value="Unplaced"/>
</dbReference>
<dbReference type="Gene3D" id="2.80.10.50">
    <property type="match status" value="1"/>
</dbReference>
<dbReference type="AlphaFoldDB" id="A0A6A6Z5V5"/>
<dbReference type="GeneID" id="54453534"/>
<dbReference type="EMBL" id="MU003693">
    <property type="protein sequence ID" value="KAF2816410.1"/>
    <property type="molecule type" value="Genomic_DNA"/>
</dbReference>
<evidence type="ECO:0008006" key="4">
    <source>
        <dbReference type="Google" id="ProtNLM"/>
    </source>
</evidence>
<reference evidence="1 3" key="1">
    <citation type="journal article" date="2020" name="Stud. Mycol.">
        <title>101 Dothideomycetes genomes: a test case for predicting lifestyles and emergence of pathogens.</title>
        <authorList>
            <person name="Haridas S."/>
            <person name="Albert R."/>
            <person name="Binder M."/>
            <person name="Bloem J."/>
            <person name="Labutti K."/>
            <person name="Salamov A."/>
            <person name="Andreopoulos B."/>
            <person name="Baker S."/>
            <person name="Barry K."/>
            <person name="Bills G."/>
            <person name="Bluhm B."/>
            <person name="Cannon C."/>
            <person name="Castanera R."/>
            <person name="Culley D."/>
            <person name="Daum C."/>
            <person name="Ezra D."/>
            <person name="Gonzalez J."/>
            <person name="Henrissat B."/>
            <person name="Kuo A."/>
            <person name="Liang C."/>
            <person name="Lipzen A."/>
            <person name="Lutzoni F."/>
            <person name="Magnuson J."/>
            <person name="Mondo S."/>
            <person name="Nolan M."/>
            <person name="Ohm R."/>
            <person name="Pangilinan J."/>
            <person name="Park H.-J."/>
            <person name="Ramirez L."/>
            <person name="Alfaro M."/>
            <person name="Sun H."/>
            <person name="Tritt A."/>
            <person name="Yoshinaga Y."/>
            <person name="Zwiers L.-H."/>
            <person name="Turgeon B."/>
            <person name="Goodwin S."/>
            <person name="Spatafora J."/>
            <person name="Crous P."/>
            <person name="Grigoriev I."/>
        </authorList>
    </citation>
    <scope>NUCLEOTIDE SEQUENCE</scope>
    <source>
        <strain evidence="1 3">CBS 304.34</strain>
    </source>
</reference>
<gene>
    <name evidence="1 3" type="ORF">BDZ99DRAFT_135657</name>
</gene>
<proteinExistence type="predicted"/>
<dbReference type="OrthoDB" id="5383818at2759"/>
<evidence type="ECO:0000313" key="3">
    <source>
        <dbReference type="RefSeq" id="XP_033583374.1"/>
    </source>
</evidence>
<keyword evidence="2" id="KW-1185">Reference proteome</keyword>
<organism evidence="1">
    <name type="scientific">Mytilinidion resinicola</name>
    <dbReference type="NCBI Taxonomy" id="574789"/>
    <lineage>
        <taxon>Eukaryota</taxon>
        <taxon>Fungi</taxon>
        <taxon>Dikarya</taxon>
        <taxon>Ascomycota</taxon>
        <taxon>Pezizomycotina</taxon>
        <taxon>Dothideomycetes</taxon>
        <taxon>Pleosporomycetidae</taxon>
        <taxon>Mytilinidiales</taxon>
        <taxon>Mytilinidiaceae</taxon>
        <taxon>Mytilinidion</taxon>
    </lineage>
</organism>
<dbReference type="RefSeq" id="XP_033583374.1">
    <property type="nucleotide sequence ID" value="XM_033712641.1"/>
</dbReference>
<name>A0A6A6Z5V5_9PEZI</name>
<reference evidence="3" key="3">
    <citation type="submission" date="2025-04" db="UniProtKB">
        <authorList>
            <consortium name="RefSeq"/>
        </authorList>
    </citation>
    <scope>IDENTIFICATION</scope>
    <source>
        <strain evidence="3">CBS 304.34</strain>
    </source>
</reference>
<reference evidence="3" key="2">
    <citation type="submission" date="2020-04" db="EMBL/GenBank/DDBJ databases">
        <authorList>
            <consortium name="NCBI Genome Project"/>
        </authorList>
    </citation>
    <scope>NUCLEOTIDE SEQUENCE</scope>
    <source>
        <strain evidence="3">CBS 304.34</strain>
    </source>
</reference>
<protein>
    <recommendedName>
        <fullName evidence="4">Ricin B lectin domain-containing protein</fullName>
    </recommendedName>
</protein>
<evidence type="ECO:0000313" key="1">
    <source>
        <dbReference type="EMBL" id="KAF2816410.1"/>
    </source>
</evidence>
<sequence>MVLRRRSRIVYLPSKSDKASRCLNCLFSNLSHSLHSFPLFQVLLHHTPSNPNQPSYPSPLSSHKTQAKLPTMHFSLVLLSLLPTLSLTAPTYANLRLQKRTVTTLDPAAFAEAQVRDPTATRAFSSTTITTSSGLCLFVDELSGDFRANLTPVQAAACDGSDGQSWDVITAGKHDDRPGTMLVVSTLVS</sequence>